<organism evidence="1 2">
    <name type="scientific">Nicoletella semolina</name>
    <dbReference type="NCBI Taxonomy" id="271160"/>
    <lineage>
        <taxon>Bacteria</taxon>
        <taxon>Pseudomonadati</taxon>
        <taxon>Pseudomonadota</taxon>
        <taxon>Gammaproteobacteria</taxon>
        <taxon>Pasteurellales</taxon>
        <taxon>Pasteurellaceae</taxon>
        <taxon>Nicoletella</taxon>
    </lineage>
</organism>
<accession>A0A4R2N8L6</accession>
<name>A0A4R2N8L6_9PAST</name>
<evidence type="ECO:0000313" key="1">
    <source>
        <dbReference type="EMBL" id="TCP17324.1"/>
    </source>
</evidence>
<comment type="caution">
    <text evidence="1">The sequence shown here is derived from an EMBL/GenBank/DDBJ whole genome shotgun (WGS) entry which is preliminary data.</text>
</comment>
<dbReference type="RefSeq" id="WP_132501255.1">
    <property type="nucleotide sequence ID" value="NZ_LVXA01000001.1"/>
</dbReference>
<keyword evidence="2" id="KW-1185">Reference proteome</keyword>
<reference evidence="1 2" key="1">
    <citation type="submission" date="2019-03" db="EMBL/GenBank/DDBJ databases">
        <title>Genomic Encyclopedia of Type Strains, Phase IV (KMG-IV): sequencing the most valuable type-strain genomes for metagenomic binning, comparative biology and taxonomic classification.</title>
        <authorList>
            <person name="Goeker M."/>
        </authorList>
    </citation>
    <scope>NUCLEOTIDE SEQUENCE [LARGE SCALE GENOMIC DNA]</scope>
    <source>
        <strain evidence="1 2">DSM 16380</strain>
    </source>
</reference>
<dbReference type="EMBL" id="SLXJ01000006">
    <property type="protein sequence ID" value="TCP17324.1"/>
    <property type="molecule type" value="Genomic_DNA"/>
</dbReference>
<dbReference type="AlphaFoldDB" id="A0A4R2N8L6"/>
<evidence type="ECO:0000313" key="2">
    <source>
        <dbReference type="Proteomes" id="UP000295537"/>
    </source>
</evidence>
<dbReference type="InterPro" id="IPR019289">
    <property type="entry name" value="Phage_tail_E/E"/>
</dbReference>
<gene>
    <name evidence="1" type="ORF">EV693_1063</name>
</gene>
<dbReference type="Proteomes" id="UP000295537">
    <property type="component" value="Unassembled WGS sequence"/>
</dbReference>
<dbReference type="Pfam" id="PF10109">
    <property type="entry name" value="Phage_TAC_7"/>
    <property type="match status" value="1"/>
</dbReference>
<proteinExistence type="predicted"/>
<sequence>MAEKLDDLLIFKTIALNYPIKDGQGNEITELKIRRAKAKDFRQTMQGNSVEGEMRLLARLTGLVPEDIDELDISDYLNAQKVLVEIQEGK</sequence>
<protein>
    <submittedName>
        <fullName evidence="1">Tail assembly chaperone E/41/14-like protein</fullName>
    </submittedName>
</protein>
<dbReference type="OrthoDB" id="5686967at2"/>